<dbReference type="InterPro" id="IPR004659">
    <property type="entry name" value="RNase_E/G"/>
</dbReference>
<name>A0A2P2EB20_9PROT</name>
<keyword evidence="2" id="KW-0479">Metal-binding</keyword>
<feature type="domain" description="RNA-binding protein AU-1/Ribonuclease E/G" evidence="6">
    <location>
        <begin position="149"/>
        <end position="276"/>
    </location>
</feature>
<protein>
    <submittedName>
        <fullName evidence="7">Ribonuclease E</fullName>
        <ecNumber evidence="7">3.1.26.12</ecNumber>
    </submittedName>
</protein>
<dbReference type="GO" id="GO:0005737">
    <property type="term" value="C:cytoplasm"/>
    <property type="evidence" value="ECO:0007669"/>
    <property type="project" value="TreeGrafter"/>
</dbReference>
<keyword evidence="8" id="KW-1185">Reference proteome</keyword>
<keyword evidence="4" id="KW-0460">Magnesium</keyword>
<evidence type="ECO:0000259" key="6">
    <source>
        <dbReference type="Pfam" id="PF10150"/>
    </source>
</evidence>
<dbReference type="Pfam" id="PF10150">
    <property type="entry name" value="RNase_E_G"/>
    <property type="match status" value="1"/>
</dbReference>
<dbReference type="AlphaFoldDB" id="A0A2P2EB20"/>
<evidence type="ECO:0000256" key="2">
    <source>
        <dbReference type="ARBA" id="ARBA00022723"/>
    </source>
</evidence>
<evidence type="ECO:0000313" key="8">
    <source>
        <dbReference type="Proteomes" id="UP000245086"/>
    </source>
</evidence>
<keyword evidence="3 7" id="KW-0378">Hydrolase</keyword>
<dbReference type="GO" id="GO:0006364">
    <property type="term" value="P:rRNA processing"/>
    <property type="evidence" value="ECO:0007669"/>
    <property type="project" value="TreeGrafter"/>
</dbReference>
<evidence type="ECO:0000313" key="7">
    <source>
        <dbReference type="EMBL" id="GBF58261.1"/>
    </source>
</evidence>
<proteinExistence type="predicted"/>
<dbReference type="PANTHER" id="PTHR30001:SF0">
    <property type="entry name" value="RIBONUCLEASE G"/>
    <property type="match status" value="1"/>
</dbReference>
<keyword evidence="5" id="KW-0694">RNA-binding</keyword>
<dbReference type="OrthoDB" id="9804278at2"/>
<dbReference type="InterPro" id="IPR019307">
    <property type="entry name" value="RNA-bd_AU-1/RNase_E/G"/>
</dbReference>
<gene>
    <name evidence="7" type="primary">rne_1</name>
    <name evidence="7" type="ORF">PbB2_01934</name>
</gene>
<dbReference type="EC" id="3.1.26.12" evidence="7"/>
<comment type="caution">
    <text evidence="7">The sequence shown here is derived from an EMBL/GenBank/DDBJ whole genome shotgun (WGS) entry which is preliminary data.</text>
</comment>
<dbReference type="GO" id="GO:0003723">
    <property type="term" value="F:RNA binding"/>
    <property type="evidence" value="ECO:0007669"/>
    <property type="project" value="UniProtKB-KW"/>
</dbReference>
<sequence length="365" mass="38869">MSQNSRPPVREILIHERIGELRAALIDRDRIVDLRLERWSTHEARARWGQTYAARVTALDTRLGGAFLDLGVGEPAFAPFGRERDPDMRVGAGLHVRVVREAEGGKGPTVVSEGLAPAGPCPALIQDVPPWHGWPGEPREAEGVEIDRLDAAFEAALVPEVAIPGGGVLTIECTRALTAIDVDSANRETGGSDPARFARSLNLAAVPEIVRQIRLRGLAGLICVDFTGPRRKGDPEALTKALISAFDAEKNGGVAAPKTEVLPVSRLGIAEIARQKRRPALADICLDRSGQPTGETLAIDGIARLAEALRTAKGRHVTLIAPQAALAFLQADPIGWQGEVADTIGGAYRLEAARPGQATCEVVIT</sequence>
<evidence type="ECO:0000256" key="4">
    <source>
        <dbReference type="ARBA" id="ARBA00022842"/>
    </source>
</evidence>
<evidence type="ECO:0000256" key="1">
    <source>
        <dbReference type="ARBA" id="ARBA00001946"/>
    </source>
</evidence>
<comment type="cofactor">
    <cofactor evidence="1">
        <name>Mg(2+)</name>
        <dbReference type="ChEBI" id="CHEBI:18420"/>
    </cofactor>
</comment>
<dbReference type="GO" id="GO:0008995">
    <property type="term" value="F:ribonuclease E activity"/>
    <property type="evidence" value="ECO:0007669"/>
    <property type="project" value="UniProtKB-EC"/>
</dbReference>
<dbReference type="RefSeq" id="WP_108985113.1">
    <property type="nucleotide sequence ID" value="NZ_BFBR01000005.1"/>
</dbReference>
<organism evidence="7 8">
    <name type="scientific">Candidatus Phycosocius bacilliformis</name>
    <dbReference type="NCBI Taxonomy" id="1445552"/>
    <lineage>
        <taxon>Bacteria</taxon>
        <taxon>Pseudomonadati</taxon>
        <taxon>Pseudomonadota</taxon>
        <taxon>Alphaproteobacteria</taxon>
        <taxon>Caulobacterales</taxon>
        <taxon>Caulobacterales incertae sedis</taxon>
        <taxon>Candidatus Phycosocius</taxon>
    </lineage>
</organism>
<dbReference type="GO" id="GO:0046872">
    <property type="term" value="F:metal ion binding"/>
    <property type="evidence" value="ECO:0007669"/>
    <property type="project" value="UniProtKB-KW"/>
</dbReference>
<accession>A0A2P2EB20</accession>
<dbReference type="EMBL" id="BFBR01000005">
    <property type="protein sequence ID" value="GBF58261.1"/>
    <property type="molecule type" value="Genomic_DNA"/>
</dbReference>
<reference evidence="7 8" key="1">
    <citation type="journal article" date="2018" name="Genome Announc.">
        <title>Draft Genome Sequence of "Candidatus Phycosocius bacilliformis," an Alphaproteobacterial Ectosymbiont of the Hydrocarbon-Producing Green Alga Botryococcus braunii.</title>
        <authorList>
            <person name="Tanabe Y."/>
            <person name="Yamaguchi H."/>
            <person name="Watanabe M.M."/>
        </authorList>
    </citation>
    <scope>NUCLEOTIDE SEQUENCE [LARGE SCALE GENOMIC DNA]</scope>
    <source>
        <strain evidence="7 8">BOTRYCO-2</strain>
    </source>
</reference>
<evidence type="ECO:0000256" key="5">
    <source>
        <dbReference type="ARBA" id="ARBA00022884"/>
    </source>
</evidence>
<dbReference type="PANTHER" id="PTHR30001">
    <property type="entry name" value="RIBONUCLEASE"/>
    <property type="match status" value="1"/>
</dbReference>
<dbReference type="Proteomes" id="UP000245086">
    <property type="component" value="Unassembled WGS sequence"/>
</dbReference>
<evidence type="ECO:0000256" key="3">
    <source>
        <dbReference type="ARBA" id="ARBA00022801"/>
    </source>
</evidence>